<evidence type="ECO:0000313" key="3">
    <source>
        <dbReference type="Proteomes" id="UP001501414"/>
    </source>
</evidence>
<gene>
    <name evidence="2" type="ORF">GCM10009613_63580</name>
</gene>
<protein>
    <recommendedName>
        <fullName evidence="4">Lycopene cyclase (CrtL-type)</fullName>
    </recommendedName>
</protein>
<sequence length="461" mass="45888">MRTEAGDGAGTGPVLDVLVLGGGPAGRALAGACAGHGLRTALADPAPDRPWDATYCAWPEELPADLPGSAVAARPRARAVLPGGTARDLGAYAVLDTAGLRDHLDSRLGAVTVLTGRADAGDVRRTGDRYRIALRSAGGGSGGPAGGGRGNAGPAGAGSGSAAGTGSGSADPAGTGSGGAAATGSAGAAAPVVDAALVVDATGAPSRLRPPPGPATEQTAYGVVVGEDAARPVVAPGEAVFMDWRSPAPAPAPGWTDWPTFLYAVPYGDGTVLLEETSLARRPGLPLAELRERLAARLAGLGVPVPGDAPVERVRFPVDSPRAAAHPVPFGAATPLVHPATGFSVAPALQLAPAVAAVLARRLPDGPDAAAAAVAALLWSPSARMVHRLRRHGLRTVLDLPARLVPGFFDAFFAGRSGRAFLTGRDDLGGTLAGMAGVFRAAPAPVKGHMLRSAVRFHPVG</sequence>
<dbReference type="EMBL" id="BAAAJK010000059">
    <property type="protein sequence ID" value="GAA1403001.1"/>
    <property type="molecule type" value="Genomic_DNA"/>
</dbReference>
<dbReference type="PANTHER" id="PTHR39757:SF5">
    <property type="entry name" value="OS02G0190600 PROTEIN"/>
    <property type="match status" value="1"/>
</dbReference>
<proteinExistence type="predicted"/>
<evidence type="ECO:0008006" key="4">
    <source>
        <dbReference type="Google" id="ProtNLM"/>
    </source>
</evidence>
<comment type="caution">
    <text evidence="2">The sequence shown here is derived from an EMBL/GenBank/DDBJ whole genome shotgun (WGS) entry which is preliminary data.</text>
</comment>
<evidence type="ECO:0000256" key="1">
    <source>
        <dbReference type="SAM" id="MobiDB-lite"/>
    </source>
</evidence>
<dbReference type="Pfam" id="PF05834">
    <property type="entry name" value="Lycopene_cycl"/>
    <property type="match status" value="2"/>
</dbReference>
<reference evidence="2 3" key="1">
    <citation type="journal article" date="2019" name="Int. J. Syst. Evol. Microbiol.">
        <title>The Global Catalogue of Microorganisms (GCM) 10K type strain sequencing project: providing services to taxonomists for standard genome sequencing and annotation.</title>
        <authorList>
            <consortium name="The Broad Institute Genomics Platform"/>
            <consortium name="The Broad Institute Genome Sequencing Center for Infectious Disease"/>
            <person name="Wu L."/>
            <person name="Ma J."/>
        </authorList>
    </citation>
    <scope>NUCLEOTIDE SEQUENCE [LARGE SCALE GENOMIC DNA]</scope>
    <source>
        <strain evidence="2 3">JCM 11896</strain>
    </source>
</reference>
<dbReference type="PANTHER" id="PTHR39757">
    <property type="match status" value="1"/>
</dbReference>
<dbReference type="PRINTS" id="PR00420">
    <property type="entry name" value="RNGMNOXGNASE"/>
</dbReference>
<dbReference type="SUPFAM" id="SSF51905">
    <property type="entry name" value="FAD/NAD(P)-binding domain"/>
    <property type="match status" value="2"/>
</dbReference>
<keyword evidence="3" id="KW-1185">Reference proteome</keyword>
<dbReference type="Proteomes" id="UP001501414">
    <property type="component" value="Unassembled WGS sequence"/>
</dbReference>
<name>A0ABN1YD73_9PSEU</name>
<organism evidence="2 3">
    <name type="scientific">Pseudonocardia kongjuensis</name>
    <dbReference type="NCBI Taxonomy" id="102227"/>
    <lineage>
        <taxon>Bacteria</taxon>
        <taxon>Bacillati</taxon>
        <taxon>Actinomycetota</taxon>
        <taxon>Actinomycetes</taxon>
        <taxon>Pseudonocardiales</taxon>
        <taxon>Pseudonocardiaceae</taxon>
        <taxon>Pseudonocardia</taxon>
    </lineage>
</organism>
<dbReference type="RefSeq" id="WP_344030076.1">
    <property type="nucleotide sequence ID" value="NZ_BAAAJK010000059.1"/>
</dbReference>
<evidence type="ECO:0000313" key="2">
    <source>
        <dbReference type="EMBL" id="GAA1403001.1"/>
    </source>
</evidence>
<feature type="region of interest" description="Disordered" evidence="1">
    <location>
        <begin position="134"/>
        <end position="185"/>
    </location>
</feature>
<dbReference type="InterPro" id="IPR036188">
    <property type="entry name" value="FAD/NAD-bd_sf"/>
</dbReference>
<dbReference type="Gene3D" id="3.50.50.60">
    <property type="entry name" value="FAD/NAD(P)-binding domain"/>
    <property type="match status" value="1"/>
</dbReference>
<feature type="compositionally biased region" description="Gly residues" evidence="1">
    <location>
        <begin position="137"/>
        <end position="167"/>
    </location>
</feature>
<accession>A0ABN1YD73</accession>